<dbReference type="AlphaFoldDB" id="A0A410WXB6"/>
<proteinExistence type="predicted"/>
<reference evidence="3 4" key="1">
    <citation type="submission" date="2018-01" db="EMBL/GenBank/DDBJ databases">
        <title>The whole genome sequencing and assembly of Paenibacillus chitinolyticus KCCM 41400 strain.</title>
        <authorList>
            <person name="Kim J.-Y."/>
            <person name="Park M.-K."/>
            <person name="Lee Y.-J."/>
            <person name="Yi H."/>
            <person name="Bahn Y.-S."/>
            <person name="Kim J.F."/>
            <person name="Lee D.-W."/>
        </authorList>
    </citation>
    <scope>NUCLEOTIDE SEQUENCE [LARGE SCALE GENOMIC DNA]</scope>
    <source>
        <strain evidence="3 4">KCCM 41400</strain>
    </source>
</reference>
<gene>
    <name evidence="2" type="ORF">M5X16_21095</name>
    <name evidence="3" type="ORF">PC41400_16155</name>
</gene>
<dbReference type="RefSeq" id="WP_042225905.1">
    <property type="nucleotide sequence ID" value="NZ_CP026520.1"/>
</dbReference>
<dbReference type="Proteomes" id="UP000288943">
    <property type="component" value="Chromosome"/>
</dbReference>
<dbReference type="Proteomes" id="UP001527202">
    <property type="component" value="Unassembled WGS sequence"/>
</dbReference>
<evidence type="ECO:0000259" key="1">
    <source>
        <dbReference type="Pfam" id="PF06983"/>
    </source>
</evidence>
<sequence>MSQVKPSAVTPFLTFTGQAEEAMNLYTSVFENSEIIRITRYGPGEHGEEGSVIHASFSLNGQAFMCIDSSVKHDWTFTPAISLHSFFETEEEIRRVYEELSRGGQILMPLASYPFSKMFGWISDRYGVTWQLQLAGS</sequence>
<dbReference type="SUPFAM" id="SSF54593">
    <property type="entry name" value="Glyoxalase/Bleomycin resistance protein/Dihydroxybiphenyl dioxygenase"/>
    <property type="match status" value="1"/>
</dbReference>
<dbReference type="OrthoDB" id="9806473at2"/>
<dbReference type="PIRSF" id="PIRSF021700">
    <property type="entry name" value="3_dmu_93_MTrfase"/>
    <property type="match status" value="1"/>
</dbReference>
<dbReference type="CDD" id="cd06588">
    <property type="entry name" value="PhnB_like"/>
    <property type="match status" value="1"/>
</dbReference>
<dbReference type="EMBL" id="JAMDMJ010000029">
    <property type="protein sequence ID" value="MCY9598249.1"/>
    <property type="molecule type" value="Genomic_DNA"/>
</dbReference>
<feature type="domain" description="PhnB-like" evidence="1">
    <location>
        <begin position="8"/>
        <end position="132"/>
    </location>
</feature>
<protein>
    <submittedName>
        <fullName evidence="3">VOC family protein</fullName>
    </submittedName>
</protein>
<keyword evidence="5" id="KW-1185">Reference proteome</keyword>
<dbReference type="Gene3D" id="3.30.720.110">
    <property type="match status" value="1"/>
</dbReference>
<evidence type="ECO:0000313" key="5">
    <source>
        <dbReference type="Proteomes" id="UP001527202"/>
    </source>
</evidence>
<reference evidence="2 5" key="2">
    <citation type="submission" date="2022-05" db="EMBL/GenBank/DDBJ databases">
        <title>Genome Sequencing of Bee-Associated Microbes.</title>
        <authorList>
            <person name="Dunlap C."/>
        </authorList>
    </citation>
    <scope>NUCLEOTIDE SEQUENCE [LARGE SCALE GENOMIC DNA]</scope>
    <source>
        <strain evidence="2 5">NRRL B-23120</strain>
    </source>
</reference>
<dbReference type="GeneID" id="95376342"/>
<name>A0A410WXB6_9BACL</name>
<evidence type="ECO:0000313" key="2">
    <source>
        <dbReference type="EMBL" id="MCY9598249.1"/>
    </source>
</evidence>
<dbReference type="Gene3D" id="3.30.720.100">
    <property type="match status" value="1"/>
</dbReference>
<dbReference type="PANTHER" id="PTHR33990">
    <property type="entry name" value="PROTEIN YJDN-RELATED"/>
    <property type="match status" value="1"/>
</dbReference>
<dbReference type="InterPro" id="IPR029068">
    <property type="entry name" value="Glyas_Bleomycin-R_OHBP_Dase"/>
</dbReference>
<evidence type="ECO:0000313" key="3">
    <source>
        <dbReference type="EMBL" id="QAV19126.1"/>
    </source>
</evidence>
<organism evidence="3 4">
    <name type="scientific">Paenibacillus chitinolyticus</name>
    <dbReference type="NCBI Taxonomy" id="79263"/>
    <lineage>
        <taxon>Bacteria</taxon>
        <taxon>Bacillati</taxon>
        <taxon>Bacillota</taxon>
        <taxon>Bacilli</taxon>
        <taxon>Bacillales</taxon>
        <taxon>Paenibacillaceae</taxon>
        <taxon>Paenibacillus</taxon>
    </lineage>
</organism>
<dbReference type="InterPro" id="IPR009725">
    <property type="entry name" value="3_dmu_93_MTrfase"/>
</dbReference>
<dbReference type="PANTHER" id="PTHR33990:SF4">
    <property type="entry name" value="PHNB-LIKE DOMAIN-CONTAINING PROTEIN"/>
    <property type="match status" value="1"/>
</dbReference>
<dbReference type="Pfam" id="PF06983">
    <property type="entry name" value="3-dmu-9_3-mt"/>
    <property type="match status" value="1"/>
</dbReference>
<evidence type="ECO:0000313" key="4">
    <source>
        <dbReference type="Proteomes" id="UP000288943"/>
    </source>
</evidence>
<accession>A0A410WXB6</accession>
<dbReference type="InterPro" id="IPR028973">
    <property type="entry name" value="PhnB-like"/>
</dbReference>
<dbReference type="EMBL" id="CP026520">
    <property type="protein sequence ID" value="QAV19126.1"/>
    <property type="molecule type" value="Genomic_DNA"/>
</dbReference>
<dbReference type="KEGG" id="pchi:PC41400_16155"/>